<name>A0A5B7FIL9_PORTR</name>
<feature type="compositionally biased region" description="Polar residues" evidence="1">
    <location>
        <begin position="24"/>
        <end position="33"/>
    </location>
</feature>
<evidence type="ECO:0000256" key="1">
    <source>
        <dbReference type="SAM" id="MobiDB-lite"/>
    </source>
</evidence>
<gene>
    <name evidence="2" type="ORF">E2C01_038666</name>
</gene>
<dbReference type="EMBL" id="VSRR010006516">
    <property type="protein sequence ID" value="MPC44983.1"/>
    <property type="molecule type" value="Genomic_DNA"/>
</dbReference>
<evidence type="ECO:0000313" key="2">
    <source>
        <dbReference type="EMBL" id="MPC44983.1"/>
    </source>
</evidence>
<keyword evidence="3" id="KW-1185">Reference proteome</keyword>
<reference evidence="2 3" key="1">
    <citation type="submission" date="2019-05" db="EMBL/GenBank/DDBJ databases">
        <title>Another draft genome of Portunus trituberculatus and its Hox gene families provides insights of decapod evolution.</title>
        <authorList>
            <person name="Jeong J.-H."/>
            <person name="Song I."/>
            <person name="Kim S."/>
            <person name="Choi T."/>
            <person name="Kim D."/>
            <person name="Ryu S."/>
            <person name="Kim W."/>
        </authorList>
    </citation>
    <scope>NUCLEOTIDE SEQUENCE [LARGE SCALE GENOMIC DNA]</scope>
    <source>
        <tissue evidence="2">Muscle</tissue>
    </source>
</reference>
<sequence>MVGGAWEKGVSTSRSYGADVGGAWSTQPTGTKPTSDRRDIEGGGTASSPTTTAASYLPTARCSIYLENHQRERYN</sequence>
<dbReference type="AlphaFoldDB" id="A0A5B7FIL9"/>
<proteinExistence type="predicted"/>
<evidence type="ECO:0000313" key="3">
    <source>
        <dbReference type="Proteomes" id="UP000324222"/>
    </source>
</evidence>
<feature type="region of interest" description="Disordered" evidence="1">
    <location>
        <begin position="1"/>
        <end position="53"/>
    </location>
</feature>
<organism evidence="2 3">
    <name type="scientific">Portunus trituberculatus</name>
    <name type="common">Swimming crab</name>
    <name type="synonym">Neptunus trituberculatus</name>
    <dbReference type="NCBI Taxonomy" id="210409"/>
    <lineage>
        <taxon>Eukaryota</taxon>
        <taxon>Metazoa</taxon>
        <taxon>Ecdysozoa</taxon>
        <taxon>Arthropoda</taxon>
        <taxon>Crustacea</taxon>
        <taxon>Multicrustacea</taxon>
        <taxon>Malacostraca</taxon>
        <taxon>Eumalacostraca</taxon>
        <taxon>Eucarida</taxon>
        <taxon>Decapoda</taxon>
        <taxon>Pleocyemata</taxon>
        <taxon>Brachyura</taxon>
        <taxon>Eubrachyura</taxon>
        <taxon>Portunoidea</taxon>
        <taxon>Portunidae</taxon>
        <taxon>Portuninae</taxon>
        <taxon>Portunus</taxon>
    </lineage>
</organism>
<dbReference type="Proteomes" id="UP000324222">
    <property type="component" value="Unassembled WGS sequence"/>
</dbReference>
<comment type="caution">
    <text evidence="2">The sequence shown here is derived from an EMBL/GenBank/DDBJ whole genome shotgun (WGS) entry which is preliminary data.</text>
</comment>
<accession>A0A5B7FIL9</accession>
<protein>
    <submittedName>
        <fullName evidence="2">Uncharacterized protein</fullName>
    </submittedName>
</protein>